<proteinExistence type="predicted"/>
<dbReference type="RefSeq" id="XP_056036669.1">
    <property type="nucleotide sequence ID" value="XM_056180247.1"/>
</dbReference>
<feature type="domain" description="DNA2/NAM7 helicase-like C-terminal" evidence="1">
    <location>
        <begin position="1022"/>
        <end position="1174"/>
    </location>
</feature>
<gene>
    <name evidence="3" type="primary">cwf11</name>
    <name evidence="3" type="ORF">SOMG_01454</name>
</gene>
<dbReference type="GO" id="GO:0003729">
    <property type="term" value="F:mRNA binding"/>
    <property type="evidence" value="ECO:0007669"/>
    <property type="project" value="TreeGrafter"/>
</dbReference>
<protein>
    <submittedName>
        <fullName evidence="3">U2-type spliceosomal complex ATPase Cwf11</fullName>
    </submittedName>
</protein>
<dbReference type="Pfam" id="PF16399">
    <property type="entry name" value="Aquarius_N_1st"/>
    <property type="match status" value="1"/>
</dbReference>
<dbReference type="SUPFAM" id="SSF52540">
    <property type="entry name" value="P-loop containing nucleoside triphosphate hydrolases"/>
    <property type="match status" value="1"/>
</dbReference>
<dbReference type="InterPro" id="IPR032174">
    <property type="entry name" value="Aquarius_N"/>
</dbReference>
<evidence type="ECO:0000313" key="4">
    <source>
        <dbReference type="Proteomes" id="UP001212411"/>
    </source>
</evidence>
<reference evidence="3 4" key="1">
    <citation type="journal article" date="2023" name="G3 (Bethesda)">
        <title>A high-quality reference genome for the fission yeast Schizosaccharomyces osmophilus.</title>
        <authorList>
            <person name="Jia G.S."/>
            <person name="Zhang W.C."/>
            <person name="Liang Y."/>
            <person name="Liu X.H."/>
            <person name="Rhind N."/>
            <person name="Pidoux A."/>
            <person name="Brysch-Herzberg M."/>
            <person name="Du L.L."/>
        </authorList>
    </citation>
    <scope>NUCLEOTIDE SEQUENCE [LARGE SCALE GENOMIC DNA]</scope>
    <source>
        <strain evidence="3 4">CBS 15793</strain>
    </source>
</reference>
<organism evidence="3 4">
    <name type="scientific">Schizosaccharomyces osmophilus</name>
    <dbReference type="NCBI Taxonomy" id="2545709"/>
    <lineage>
        <taxon>Eukaryota</taxon>
        <taxon>Fungi</taxon>
        <taxon>Dikarya</taxon>
        <taxon>Ascomycota</taxon>
        <taxon>Taphrinomycotina</taxon>
        <taxon>Schizosaccharomycetes</taxon>
        <taxon>Schizosaccharomycetales</taxon>
        <taxon>Schizosaccharomycetaceae</taxon>
        <taxon>Schizosaccharomyces</taxon>
    </lineage>
</organism>
<dbReference type="InterPro" id="IPR045055">
    <property type="entry name" value="DNA2/NAM7-like"/>
</dbReference>
<feature type="domain" description="RNA helicase aquarius N-terminal" evidence="2">
    <location>
        <begin position="19"/>
        <end position="385"/>
    </location>
</feature>
<dbReference type="InterPro" id="IPR041679">
    <property type="entry name" value="DNA2/NAM7-like_C"/>
</dbReference>
<dbReference type="Gene3D" id="3.40.50.300">
    <property type="entry name" value="P-loop containing nucleotide triphosphate hydrolases"/>
    <property type="match status" value="2"/>
</dbReference>
<keyword evidence="4" id="KW-1185">Reference proteome</keyword>
<dbReference type="InterPro" id="IPR027417">
    <property type="entry name" value="P-loop_NTPase"/>
</dbReference>
<dbReference type="AlphaFoldDB" id="A0AAE9WBJ3"/>
<dbReference type="KEGG" id="som:SOMG_01454"/>
<dbReference type="Pfam" id="PF13087">
    <property type="entry name" value="AAA_12"/>
    <property type="match status" value="1"/>
</dbReference>
<accession>A0AAE9WBJ3</accession>
<dbReference type="PANTHER" id="PTHR10887">
    <property type="entry name" value="DNA2/NAM7 HELICASE FAMILY"/>
    <property type="match status" value="1"/>
</dbReference>
<evidence type="ECO:0000313" key="3">
    <source>
        <dbReference type="EMBL" id="WBW72426.1"/>
    </source>
</evidence>
<evidence type="ECO:0000259" key="1">
    <source>
        <dbReference type="Pfam" id="PF13087"/>
    </source>
</evidence>
<dbReference type="EMBL" id="CP115611">
    <property type="protein sequence ID" value="WBW72426.1"/>
    <property type="molecule type" value="Genomic_DNA"/>
</dbReference>
<dbReference type="PANTHER" id="PTHR10887:SF5">
    <property type="entry name" value="RNA HELICASE AQUARIUS"/>
    <property type="match status" value="1"/>
</dbReference>
<dbReference type="GO" id="GO:0071013">
    <property type="term" value="C:catalytic step 2 spliceosome"/>
    <property type="evidence" value="ECO:0007669"/>
    <property type="project" value="TreeGrafter"/>
</dbReference>
<dbReference type="Proteomes" id="UP001212411">
    <property type="component" value="Chromosome 1"/>
</dbReference>
<sequence>MVMPKHVRKRVEGFINSSWGKDHKKHYDVGMLENVYSELLNQKNSIDLLKFLDDSLFFETCLWPTVANDMPLVQVQLICLLIIHKTSSNPSILEGLDPSKFKALFGQVIRLSYKENLHNSFCLVRFITLCVQSLHVSHVKKLIYPLTNISILDCLESHEKLEHVLTKVKAFRKAYLSYKQKLPEISQQNPNHAAYSGWLHHILLKSDLLLQGSTDETNLRPLLTVLGLCLAFLSTFPTRRFSHVIIEDSCFDVFSRTSLFYHTSALFQSLTDSLRYSLKYPYDNAKGIDLSEKEIVQRDELLYHSLQTTLFRFYQDRLQNLLFFPHSWFQKRENLEKITNCLTFDDLKGLCQKCHLRTNFTQTYPIKLFHPFLKELFISAFEKHQQNSFLNSSNEIIHISLDDLNFAERKATESQELRVPFNDFQGYTFQNLSVSSFFQRNLHALYGDLHNKVTTEISYACNHGLYKGDGVQKSSNALIPVKRCRIQKTAPPLVGEIYPQYIHCKVDLDTEKKKYVDLIDKNTFVCLLSIAGQKQQMSSQGLESCVNLAFGQPFTSQVDAEGNGIKENNSKSMDIYIDPLFYSDMVEKEGVFPEAMDFNYMVTISSSVKDTWNEILADRLLLKKTGNFPKWLLDCFLGFGAPNLVTFPNVGSNDVSIKDIISSNEQLNKLFSNANTNLNNFVDPMFIRYQRDKTLIETENDEHPHISTQKKVYFNDEQCSAVLNSLQPGLTLVNGPSQAGKHTLVCKILETLNKNFQNKRTLVVCKANDSLNRLFHLMEEASCFDEGRILCLGRQSDRDDYTSYGTIRYLISKLPYLLAEVDRLASSMNVIGAYGSNPETALYFYGAFVNPAWNKFSNLASSSNFRNIWDAFPFKTFFQGRSNEVPDDASRILDKVISLYHEIFHLFTTIRYIQPYTFFKRSTDCEIYALCQQANIVGTTWEEVLKRLPILSEKGFSFENLIVLDSESISEYTVSKLLTLNESNSGTKRIICFGDDRANLYRNFEISSTPTFSFSEKLRQFGVFCHQLKTKYNTRKSIGELIDWQYNLQFQYVDTTDTSTCLHGNSGFVNEYQFIDVGPFKGAKETELVKGSKQNLGEAEYAIAIYQYMRMLGYPADEIGICTLYGSQVALLREILNVRCSNNSFFGLPLFVETAKDLEKHVKYMIFTTVSSVNDPEQWSLGAFTKAISHAQYGLYVLSSKELFEKAVHLGPLRDKALATPGKLLLTTGKIYPNSHKIGDHVEQFEIENLIHLSNYVVEMTKKKLQIMNS</sequence>
<dbReference type="GeneID" id="80874936"/>
<name>A0AAE9WBJ3_9SCHI</name>
<evidence type="ECO:0000259" key="2">
    <source>
        <dbReference type="Pfam" id="PF16399"/>
    </source>
</evidence>